<dbReference type="NCBIfam" id="TIGR00003">
    <property type="entry name" value="copper ion binding protein"/>
    <property type="match status" value="2"/>
</dbReference>
<dbReference type="FunFam" id="3.40.50.1000:FF:000031">
    <property type="entry name" value="Probable copper-transporting ATPase HMA5"/>
    <property type="match status" value="1"/>
</dbReference>
<dbReference type="Pfam" id="PF00403">
    <property type="entry name" value="HMA"/>
    <property type="match status" value="2"/>
</dbReference>
<dbReference type="Gene3D" id="3.40.1110.10">
    <property type="entry name" value="Calcium-transporting ATPase, cytoplasmic domain N"/>
    <property type="match status" value="2"/>
</dbReference>
<dbReference type="EMBL" id="FOWD01000005">
    <property type="protein sequence ID" value="SFN95606.1"/>
    <property type="molecule type" value="Genomic_DNA"/>
</dbReference>
<dbReference type="AlphaFoldDB" id="A0A1I5D911"/>
<dbReference type="FunFam" id="2.70.150.10:FF:000002">
    <property type="entry name" value="Copper-transporting ATPase 1, putative"/>
    <property type="match status" value="1"/>
</dbReference>
<dbReference type="GO" id="GO:0043682">
    <property type="term" value="F:P-type divalent copper transporter activity"/>
    <property type="evidence" value="ECO:0007669"/>
    <property type="project" value="TreeGrafter"/>
</dbReference>
<dbReference type="Gene3D" id="2.70.150.10">
    <property type="entry name" value="Calcium-transporting ATPase, cytoplasmic transduction domain A"/>
    <property type="match status" value="1"/>
</dbReference>
<proteinExistence type="inferred from homology"/>
<dbReference type="NCBIfam" id="TIGR01494">
    <property type="entry name" value="ATPase_P-type"/>
    <property type="match status" value="1"/>
</dbReference>
<dbReference type="NCBIfam" id="TIGR01525">
    <property type="entry name" value="ATPase-IB_hvy"/>
    <property type="match status" value="1"/>
</dbReference>
<dbReference type="FunFam" id="3.40.1110.10:FF:000056">
    <property type="entry name" value="Copper-exporting P-type ATPase"/>
    <property type="match status" value="1"/>
</dbReference>
<dbReference type="RefSeq" id="WP_091684708.1">
    <property type="nucleotide sequence ID" value="NZ_BAABFM010000026.1"/>
</dbReference>
<evidence type="ECO:0000256" key="10">
    <source>
        <dbReference type="ARBA" id="ARBA00022796"/>
    </source>
</evidence>
<keyword evidence="7 21" id="KW-0479">Metal-binding</keyword>
<gene>
    <name evidence="23" type="ORF">SAMN04489757_10562</name>
</gene>
<dbReference type="SUPFAM" id="SSF55008">
    <property type="entry name" value="HMA, heavy metal-associated domain"/>
    <property type="match status" value="2"/>
</dbReference>
<feature type="transmembrane region" description="Helical" evidence="21">
    <location>
        <begin position="234"/>
        <end position="254"/>
    </location>
</feature>
<evidence type="ECO:0000256" key="4">
    <source>
        <dbReference type="ARBA" id="ARBA00015102"/>
    </source>
</evidence>
<keyword evidence="12" id="KW-0460">Magnesium</keyword>
<dbReference type="InterPro" id="IPR059000">
    <property type="entry name" value="ATPase_P-type_domA"/>
</dbReference>
<dbReference type="PRINTS" id="PR00943">
    <property type="entry name" value="CUATPASE"/>
</dbReference>
<dbReference type="Gene3D" id="3.30.70.100">
    <property type="match status" value="2"/>
</dbReference>
<evidence type="ECO:0000256" key="14">
    <source>
        <dbReference type="ARBA" id="ARBA00022989"/>
    </source>
</evidence>
<evidence type="ECO:0000256" key="6">
    <source>
        <dbReference type="ARBA" id="ARBA00022692"/>
    </source>
</evidence>
<keyword evidence="9 21" id="KW-0547">Nucleotide-binding</keyword>
<keyword evidence="11 21" id="KW-0067">ATP-binding</keyword>
<keyword evidence="13" id="KW-1278">Translocase</keyword>
<evidence type="ECO:0000313" key="23">
    <source>
        <dbReference type="EMBL" id="SFN95606.1"/>
    </source>
</evidence>
<dbReference type="InterPro" id="IPR018303">
    <property type="entry name" value="ATPase_P-typ_P_site"/>
</dbReference>
<evidence type="ECO:0000256" key="18">
    <source>
        <dbReference type="ARBA" id="ARBA00029719"/>
    </source>
</evidence>
<dbReference type="InterPro" id="IPR044492">
    <property type="entry name" value="P_typ_ATPase_HD_dom"/>
</dbReference>
<dbReference type="OrthoDB" id="9813266at2"/>
<organism evidence="23 24">
    <name type="scientific">Anaerocolumna aminovalerica</name>
    <dbReference type="NCBI Taxonomy" id="1527"/>
    <lineage>
        <taxon>Bacteria</taxon>
        <taxon>Bacillati</taxon>
        <taxon>Bacillota</taxon>
        <taxon>Clostridia</taxon>
        <taxon>Lachnospirales</taxon>
        <taxon>Lachnospiraceae</taxon>
        <taxon>Anaerocolumna</taxon>
    </lineage>
</organism>
<reference evidence="23 24" key="1">
    <citation type="submission" date="2016-10" db="EMBL/GenBank/DDBJ databases">
        <authorList>
            <person name="de Groot N.N."/>
        </authorList>
    </citation>
    <scope>NUCLEOTIDE SEQUENCE [LARGE SCALE GENOMIC DNA]</scope>
    <source>
        <strain evidence="23 24">DSM 1283</strain>
    </source>
</reference>
<comment type="similarity">
    <text evidence="2 21">Belongs to the cation transport ATPase (P-type) (TC 3.A.3) family. Type IB subfamily.</text>
</comment>
<evidence type="ECO:0000256" key="15">
    <source>
        <dbReference type="ARBA" id="ARBA00023008"/>
    </source>
</evidence>
<feature type="transmembrane region" description="Helical" evidence="21">
    <location>
        <begin position="260"/>
        <end position="279"/>
    </location>
</feature>
<evidence type="ECO:0000256" key="7">
    <source>
        <dbReference type="ARBA" id="ARBA00022723"/>
    </source>
</evidence>
<feature type="transmembrane region" description="Helical" evidence="21">
    <location>
        <begin position="416"/>
        <end position="438"/>
    </location>
</feature>
<dbReference type="PANTHER" id="PTHR43520:SF8">
    <property type="entry name" value="P-TYPE CU(+) TRANSPORTER"/>
    <property type="match status" value="1"/>
</dbReference>
<evidence type="ECO:0000256" key="21">
    <source>
        <dbReference type="RuleBase" id="RU362081"/>
    </source>
</evidence>
<keyword evidence="24" id="KW-1185">Reference proteome</keyword>
<keyword evidence="10" id="KW-0187">Copper transport</keyword>
<evidence type="ECO:0000256" key="17">
    <source>
        <dbReference type="ARBA" id="ARBA00023136"/>
    </source>
</evidence>
<dbReference type="SUPFAM" id="SSF81653">
    <property type="entry name" value="Calcium ATPase, transduction domain A"/>
    <property type="match status" value="1"/>
</dbReference>
<evidence type="ECO:0000256" key="13">
    <source>
        <dbReference type="ARBA" id="ARBA00022967"/>
    </source>
</evidence>
<sequence length="815" mass="87035">MASKTLKIEGMTCAACAKAVERATKKLQGVTESSVNLATEKLNISFDESKVTVEDIQGAIDKAGYKALKDSAAKTLKVQGMTCASCAKNIERVTRKLEGVEEANVNYATEKLTISYDSSKVRMSDIKKAVEKAGYKLIEEETSVDTDKERKEKEIKTLWKKFIVSAIFTVPLLYIAMGHMIGLPLPGILHPDMHPVTFALVQLVLTIPVVIAGNKYYRVGFKSLFRGSPNMDSLIAIGTSAAILYGIFATYKILGGESHYAMDLYFESAGVIITLITLGKYLEAVSKGKTSEAIKKLMGLQPKTAIIIRNGAEVETPIDEVEAGDIIVVKPGEKMPVDGEVIEGMTSVDESMLTGESIPVEKHVGDKIIGASINKNGSIKYKATKVGKDTALAQIIKLVEDAQGSKAPIAKMADIISGYFVPIVITLAVISGLAWYFLGGESAIFAITIFISVLVIACPCALGLATPTAIMVGTGKGAEHGVLIKSGVALETAHKVQTIVFDKTGTITEGKPKVTDVVVTNGITEDDLLQLAASAEKGSEHPLGEAIVKGAEEKGLSFKKLDAFKAIPGFGIEVTVENKKLLLGNIKLMQERNISLENLEEISDKLASEGKTPMYIAIDEKIAGIVAVADTVKENSKKAIDKLHQMGIEVAMITGDNRRTAEAIAKQVGIDRILAEVLPQDKANEVKKLQAEGKKVAMVGDGINDAPALAQADIGIAIGSGTDVAMESADIVLMRSDLMDVPTAIQLSKSTIRNIKQNLFWAFGYNTLGIPVAMGILHVFGGPLLNPMIAAAAMSLSSVSVLTNALRLKKFKPIK</sequence>
<dbReference type="PANTHER" id="PTHR43520">
    <property type="entry name" value="ATP7, ISOFORM B"/>
    <property type="match status" value="1"/>
</dbReference>
<comment type="catalytic activity">
    <reaction evidence="20">
        <text>Cu(+)(in) + ATP + H2O = Cu(+)(out) + ADP + phosphate + H(+)</text>
        <dbReference type="Rhea" id="RHEA:25792"/>
        <dbReference type="ChEBI" id="CHEBI:15377"/>
        <dbReference type="ChEBI" id="CHEBI:15378"/>
        <dbReference type="ChEBI" id="CHEBI:30616"/>
        <dbReference type="ChEBI" id="CHEBI:43474"/>
        <dbReference type="ChEBI" id="CHEBI:49552"/>
        <dbReference type="ChEBI" id="CHEBI:456216"/>
        <dbReference type="EC" id="7.2.2.8"/>
    </reaction>
</comment>
<evidence type="ECO:0000259" key="22">
    <source>
        <dbReference type="PROSITE" id="PS50846"/>
    </source>
</evidence>
<keyword evidence="5" id="KW-0813">Transport</keyword>
<keyword evidence="21" id="KW-1003">Cell membrane</keyword>
<evidence type="ECO:0000256" key="19">
    <source>
        <dbReference type="ARBA" id="ARBA00033239"/>
    </source>
</evidence>
<accession>A0A1I5D911</accession>
<dbReference type="InterPro" id="IPR036412">
    <property type="entry name" value="HAD-like_sf"/>
</dbReference>
<dbReference type="Gene3D" id="3.40.50.1000">
    <property type="entry name" value="HAD superfamily/HAD-like"/>
    <property type="match status" value="1"/>
</dbReference>
<evidence type="ECO:0000256" key="20">
    <source>
        <dbReference type="ARBA" id="ARBA00049289"/>
    </source>
</evidence>
<dbReference type="GO" id="GO:0055070">
    <property type="term" value="P:copper ion homeostasis"/>
    <property type="evidence" value="ECO:0007669"/>
    <property type="project" value="TreeGrafter"/>
</dbReference>
<feature type="transmembrane region" description="Helical" evidence="21">
    <location>
        <begin position="193"/>
        <end position="213"/>
    </location>
</feature>
<dbReference type="PROSITE" id="PS00154">
    <property type="entry name" value="ATPASE_E1_E2"/>
    <property type="match status" value="1"/>
</dbReference>
<dbReference type="SFLD" id="SFLDF00027">
    <property type="entry name" value="p-type_atpase"/>
    <property type="match status" value="1"/>
</dbReference>
<feature type="transmembrane region" description="Helical" evidence="21">
    <location>
        <begin position="759"/>
        <end position="781"/>
    </location>
</feature>
<dbReference type="SUPFAM" id="SSF81665">
    <property type="entry name" value="Calcium ATPase, transmembrane domain M"/>
    <property type="match status" value="1"/>
</dbReference>
<dbReference type="GO" id="GO:0140581">
    <property type="term" value="F:P-type monovalent copper transporter activity"/>
    <property type="evidence" value="ECO:0007669"/>
    <property type="project" value="UniProtKB-EC"/>
</dbReference>
<dbReference type="InterPro" id="IPR036163">
    <property type="entry name" value="HMA_dom_sf"/>
</dbReference>
<dbReference type="InterPro" id="IPR023299">
    <property type="entry name" value="ATPase_P-typ_cyto_dom_N"/>
</dbReference>
<keyword evidence="16" id="KW-0406">Ion transport</keyword>
<dbReference type="CDD" id="cd00371">
    <property type="entry name" value="HMA"/>
    <property type="match status" value="2"/>
</dbReference>
<dbReference type="PRINTS" id="PR00942">
    <property type="entry name" value="CUATPASEI"/>
</dbReference>
<dbReference type="InterPro" id="IPR023298">
    <property type="entry name" value="ATPase_P-typ_TM_dom_sf"/>
</dbReference>
<dbReference type="PRINTS" id="PR00119">
    <property type="entry name" value="CATATPASE"/>
</dbReference>
<evidence type="ECO:0000256" key="8">
    <source>
        <dbReference type="ARBA" id="ARBA00022737"/>
    </source>
</evidence>
<dbReference type="PROSITE" id="PS50846">
    <property type="entry name" value="HMA_2"/>
    <property type="match status" value="2"/>
</dbReference>
<name>A0A1I5D911_9FIRM</name>
<dbReference type="FunFam" id="3.30.70.100:FF:000005">
    <property type="entry name" value="Copper-exporting P-type ATPase A"/>
    <property type="match status" value="2"/>
</dbReference>
<dbReference type="GO" id="GO:0005886">
    <property type="term" value="C:plasma membrane"/>
    <property type="evidence" value="ECO:0007669"/>
    <property type="project" value="UniProtKB-SubCell"/>
</dbReference>
<feature type="transmembrane region" description="Helical" evidence="21">
    <location>
        <begin position="158"/>
        <end position="181"/>
    </location>
</feature>
<evidence type="ECO:0000256" key="3">
    <source>
        <dbReference type="ARBA" id="ARBA00012517"/>
    </source>
</evidence>
<dbReference type="InterPro" id="IPR023214">
    <property type="entry name" value="HAD_sf"/>
</dbReference>
<evidence type="ECO:0000313" key="24">
    <source>
        <dbReference type="Proteomes" id="UP000198806"/>
    </source>
</evidence>
<dbReference type="SUPFAM" id="SSF56784">
    <property type="entry name" value="HAD-like"/>
    <property type="match status" value="1"/>
</dbReference>
<dbReference type="Proteomes" id="UP000198806">
    <property type="component" value="Unassembled WGS sequence"/>
</dbReference>
<dbReference type="InterPro" id="IPR027256">
    <property type="entry name" value="P-typ_ATPase_IB"/>
</dbReference>
<dbReference type="InterPro" id="IPR001757">
    <property type="entry name" value="P_typ_ATPase"/>
</dbReference>
<comment type="subcellular location">
    <subcellularLocation>
        <location evidence="1">Cell membrane</location>
        <topology evidence="1">Multi-pass membrane protein</topology>
    </subcellularLocation>
</comment>
<evidence type="ECO:0000256" key="2">
    <source>
        <dbReference type="ARBA" id="ARBA00006024"/>
    </source>
</evidence>
<protein>
    <recommendedName>
        <fullName evidence="4">Copper-exporting P-type ATPase</fullName>
        <ecNumber evidence="3">7.2.2.8</ecNumber>
    </recommendedName>
    <alternativeName>
        <fullName evidence="18">Copper-exporting P-type ATPase A</fullName>
    </alternativeName>
    <alternativeName>
        <fullName evidence="19">Cu(+)-exporting ATPase</fullName>
    </alternativeName>
</protein>
<dbReference type="SFLD" id="SFLDS00003">
    <property type="entry name" value="Haloacid_Dehalogenase"/>
    <property type="match status" value="1"/>
</dbReference>
<dbReference type="EC" id="7.2.2.8" evidence="3"/>
<dbReference type="SFLD" id="SFLDG00002">
    <property type="entry name" value="C1.7:_P-type_atpase_like"/>
    <property type="match status" value="1"/>
</dbReference>
<dbReference type="GO" id="GO:0005507">
    <property type="term" value="F:copper ion binding"/>
    <property type="evidence" value="ECO:0007669"/>
    <property type="project" value="InterPro"/>
</dbReference>
<dbReference type="GO" id="GO:0005524">
    <property type="term" value="F:ATP binding"/>
    <property type="evidence" value="ECO:0007669"/>
    <property type="project" value="UniProtKB-UniRule"/>
</dbReference>
<feature type="transmembrane region" description="Helical" evidence="21">
    <location>
        <begin position="787"/>
        <end position="806"/>
    </location>
</feature>
<evidence type="ECO:0000256" key="12">
    <source>
        <dbReference type="ARBA" id="ARBA00022842"/>
    </source>
</evidence>
<feature type="domain" description="HMA" evidence="22">
    <location>
        <begin position="72"/>
        <end position="138"/>
    </location>
</feature>
<evidence type="ECO:0000256" key="1">
    <source>
        <dbReference type="ARBA" id="ARBA00004651"/>
    </source>
</evidence>
<keyword evidence="8" id="KW-0677">Repeat</keyword>
<evidence type="ECO:0000256" key="5">
    <source>
        <dbReference type="ARBA" id="ARBA00022448"/>
    </source>
</evidence>
<keyword evidence="6 21" id="KW-0812">Transmembrane</keyword>
<keyword evidence="17 21" id="KW-0472">Membrane</keyword>
<dbReference type="NCBIfam" id="TIGR01511">
    <property type="entry name" value="ATPase-IB1_Cu"/>
    <property type="match status" value="1"/>
</dbReference>
<keyword evidence="14 21" id="KW-1133">Transmembrane helix</keyword>
<feature type="transmembrane region" description="Helical" evidence="21">
    <location>
        <begin position="444"/>
        <end position="466"/>
    </location>
</feature>
<dbReference type="InterPro" id="IPR008250">
    <property type="entry name" value="ATPase_P-typ_transduc_dom_A_sf"/>
</dbReference>
<dbReference type="Pfam" id="PF00702">
    <property type="entry name" value="Hydrolase"/>
    <property type="match status" value="1"/>
</dbReference>
<dbReference type="CDD" id="cd02094">
    <property type="entry name" value="P-type_ATPase_Cu-like"/>
    <property type="match status" value="1"/>
</dbReference>
<dbReference type="InterPro" id="IPR006121">
    <property type="entry name" value="HMA_dom"/>
</dbReference>
<evidence type="ECO:0000256" key="11">
    <source>
        <dbReference type="ARBA" id="ARBA00022840"/>
    </source>
</evidence>
<evidence type="ECO:0000256" key="16">
    <source>
        <dbReference type="ARBA" id="ARBA00023065"/>
    </source>
</evidence>
<keyword evidence="15" id="KW-0186">Copper</keyword>
<dbReference type="STRING" id="1527.SAMN04489757_10562"/>
<evidence type="ECO:0000256" key="9">
    <source>
        <dbReference type="ARBA" id="ARBA00022741"/>
    </source>
</evidence>
<dbReference type="Pfam" id="PF00122">
    <property type="entry name" value="E1-E2_ATPase"/>
    <property type="match status" value="1"/>
</dbReference>
<feature type="domain" description="HMA" evidence="22">
    <location>
        <begin position="2"/>
        <end position="68"/>
    </location>
</feature>
<dbReference type="InterPro" id="IPR006122">
    <property type="entry name" value="HMA_Cu_ion-bd"/>
</dbReference>
<dbReference type="GO" id="GO:0016887">
    <property type="term" value="F:ATP hydrolysis activity"/>
    <property type="evidence" value="ECO:0007669"/>
    <property type="project" value="InterPro"/>
</dbReference>